<keyword evidence="6" id="KW-1185">Reference proteome</keyword>
<dbReference type="InterPro" id="IPR020831">
    <property type="entry name" value="GlycerAld/Erythrose_P_DH"/>
</dbReference>
<evidence type="ECO:0000256" key="2">
    <source>
        <dbReference type="ARBA" id="ARBA00023002"/>
    </source>
</evidence>
<dbReference type="InterPro" id="IPR020829">
    <property type="entry name" value="GlycerAld_3-P_DH_cat"/>
</dbReference>
<keyword evidence="2" id="KW-0560">Oxidoreductase</keyword>
<dbReference type="CDD" id="cd18126">
    <property type="entry name" value="GAPDH_I_C"/>
    <property type="match status" value="1"/>
</dbReference>
<organism evidence="5 6">
    <name type="scientific">Paractinoplanes durhamensis</name>
    <dbReference type="NCBI Taxonomy" id="113563"/>
    <lineage>
        <taxon>Bacteria</taxon>
        <taxon>Bacillati</taxon>
        <taxon>Actinomycetota</taxon>
        <taxon>Actinomycetes</taxon>
        <taxon>Micromonosporales</taxon>
        <taxon>Micromonosporaceae</taxon>
        <taxon>Paractinoplanes</taxon>
    </lineage>
</organism>
<evidence type="ECO:0000313" key="6">
    <source>
        <dbReference type="Proteomes" id="UP000637628"/>
    </source>
</evidence>
<comment type="similarity">
    <text evidence="1 3">Belongs to the glyceraldehyde-3-phosphate dehydrogenase family.</text>
</comment>
<sequence>MIYRIAINGFGRIGRNYLRRLLAKDMANAGLQVVAINDLYDAETLAHLLQYDTTFGRLEAEVGVDGGMLNVGWHSIPTFSERSPDALPWGAMGVDLVIEATGKLRSRDTAALHLKAGAGRVLISAPGKDVDATLVPGVNADSYDPVKHQIISAASCTTNCVAPLLKVLHEAFGVEHGYLTTVHAYTNDQNVLDAPHKDPRRARAAGVNIIPTGTGAAKAVGLVLPELAGRLDGVALRVPVVDGSISDLTLQLHDPFNVTEINAAVAAAVAAGQPMHGIIRYTDAPLVSTDIIGDPASCVFDARLTQACGPLAKVFGWYDNEWGYTNRLVDLTTLMARR</sequence>
<dbReference type="InterPro" id="IPR020828">
    <property type="entry name" value="GlycerAld_3-P_DH_NAD(P)-bd"/>
</dbReference>
<proteinExistence type="inferred from homology"/>
<dbReference type="SMART" id="SM00846">
    <property type="entry name" value="Gp_dh_N"/>
    <property type="match status" value="1"/>
</dbReference>
<accession>A0ABQ3YRM2</accession>
<evidence type="ECO:0000256" key="3">
    <source>
        <dbReference type="RuleBase" id="RU000397"/>
    </source>
</evidence>
<dbReference type="CDD" id="cd05214">
    <property type="entry name" value="GAPDH_I_N"/>
    <property type="match status" value="1"/>
</dbReference>
<dbReference type="Pfam" id="PF02800">
    <property type="entry name" value="Gp_dh_C"/>
    <property type="match status" value="1"/>
</dbReference>
<dbReference type="Gene3D" id="3.30.360.10">
    <property type="entry name" value="Dihydrodipicolinate Reductase, domain 2"/>
    <property type="match status" value="1"/>
</dbReference>
<dbReference type="Pfam" id="PF00044">
    <property type="entry name" value="Gp_dh_N"/>
    <property type="match status" value="1"/>
</dbReference>
<dbReference type="PRINTS" id="PR00078">
    <property type="entry name" value="G3PDHDRGNASE"/>
</dbReference>
<dbReference type="SUPFAM" id="SSF55347">
    <property type="entry name" value="Glyceraldehyde-3-phosphate dehydrogenase-like, C-terminal domain"/>
    <property type="match status" value="1"/>
</dbReference>
<evidence type="ECO:0000259" key="4">
    <source>
        <dbReference type="SMART" id="SM00846"/>
    </source>
</evidence>
<feature type="domain" description="Glyceraldehyde 3-phosphate dehydrogenase NAD(P) binding" evidence="4">
    <location>
        <begin position="3"/>
        <end position="156"/>
    </location>
</feature>
<dbReference type="Proteomes" id="UP000637628">
    <property type="component" value="Unassembled WGS sequence"/>
</dbReference>
<evidence type="ECO:0000313" key="5">
    <source>
        <dbReference type="EMBL" id="GIE00248.1"/>
    </source>
</evidence>
<reference evidence="5 6" key="1">
    <citation type="submission" date="2021-01" db="EMBL/GenBank/DDBJ databases">
        <title>Whole genome shotgun sequence of Actinoplanes durhamensis NBRC 14914.</title>
        <authorList>
            <person name="Komaki H."/>
            <person name="Tamura T."/>
        </authorList>
    </citation>
    <scope>NUCLEOTIDE SEQUENCE [LARGE SCALE GENOMIC DNA]</scope>
    <source>
        <strain evidence="5 6">NBRC 14914</strain>
    </source>
</reference>
<evidence type="ECO:0000256" key="1">
    <source>
        <dbReference type="ARBA" id="ARBA00007406"/>
    </source>
</evidence>
<dbReference type="InterPro" id="IPR036291">
    <property type="entry name" value="NAD(P)-bd_dom_sf"/>
</dbReference>
<dbReference type="Gene3D" id="3.40.50.720">
    <property type="entry name" value="NAD(P)-binding Rossmann-like Domain"/>
    <property type="match status" value="1"/>
</dbReference>
<dbReference type="PIRSF" id="PIRSF000149">
    <property type="entry name" value="GAP_DH"/>
    <property type="match status" value="1"/>
</dbReference>
<dbReference type="SUPFAM" id="SSF51735">
    <property type="entry name" value="NAD(P)-binding Rossmann-fold domains"/>
    <property type="match status" value="1"/>
</dbReference>
<gene>
    <name evidence="5" type="primary">gap</name>
    <name evidence="5" type="ORF">Adu01nite_15980</name>
</gene>
<protein>
    <submittedName>
        <fullName evidence="5">Glyceraldehyde-3-phosphate dehydrogenase</fullName>
    </submittedName>
</protein>
<dbReference type="EMBL" id="BOML01000013">
    <property type="protein sequence ID" value="GIE00248.1"/>
    <property type="molecule type" value="Genomic_DNA"/>
</dbReference>
<dbReference type="NCBIfam" id="TIGR01534">
    <property type="entry name" value="GAPDH-I"/>
    <property type="match status" value="1"/>
</dbReference>
<comment type="caution">
    <text evidence="5">The sequence shown here is derived from an EMBL/GenBank/DDBJ whole genome shotgun (WGS) entry which is preliminary data.</text>
</comment>
<dbReference type="RefSeq" id="WP_203725877.1">
    <property type="nucleotide sequence ID" value="NZ_BAAATX010000002.1"/>
</dbReference>
<name>A0ABQ3YRM2_9ACTN</name>
<dbReference type="InterPro" id="IPR006424">
    <property type="entry name" value="Glyceraldehyde-3-P_DH_1"/>
</dbReference>
<dbReference type="PANTHER" id="PTHR43148">
    <property type="entry name" value="GLYCERALDEHYDE-3-PHOSPHATE DEHYDROGENASE 2"/>
    <property type="match status" value="1"/>
</dbReference>